<proteinExistence type="predicted"/>
<comment type="caution">
    <text evidence="2">The sequence shown here is derived from an EMBL/GenBank/DDBJ whole genome shotgun (WGS) entry which is preliminary data.</text>
</comment>
<keyword evidence="3" id="KW-1185">Reference proteome</keyword>
<reference evidence="2" key="1">
    <citation type="submission" date="2019-06" db="EMBL/GenBank/DDBJ databases">
        <authorList>
            <person name="Zheng W."/>
        </authorList>
    </citation>
    <scope>NUCLEOTIDE SEQUENCE</scope>
    <source>
        <strain evidence="2">QDHG01</strain>
    </source>
</reference>
<feature type="transmembrane region" description="Helical" evidence="1">
    <location>
        <begin position="12"/>
        <end position="32"/>
    </location>
</feature>
<dbReference type="EMBL" id="RRYP01013770">
    <property type="protein sequence ID" value="TNV76341.1"/>
    <property type="molecule type" value="Genomic_DNA"/>
</dbReference>
<keyword evidence="1" id="KW-0812">Transmembrane</keyword>
<dbReference type="AlphaFoldDB" id="A0A8J8SZU6"/>
<protein>
    <submittedName>
        <fullName evidence="2">Uncharacterized protein</fullName>
    </submittedName>
</protein>
<evidence type="ECO:0000256" key="1">
    <source>
        <dbReference type="SAM" id="Phobius"/>
    </source>
</evidence>
<keyword evidence="1" id="KW-0472">Membrane</keyword>
<sequence length="111" mass="12289">MIEVTENALDAIVNVATLFAFLGLAAATLVILQVQSSATYLAILSTSSRLSSFMSSSRSTDWDGLSTRYSSLCKWRPSPSEYWWEQSQEISRITMFISDRTPFCLGSTSNS</sequence>
<organism evidence="2 3">
    <name type="scientific">Halteria grandinella</name>
    <dbReference type="NCBI Taxonomy" id="5974"/>
    <lineage>
        <taxon>Eukaryota</taxon>
        <taxon>Sar</taxon>
        <taxon>Alveolata</taxon>
        <taxon>Ciliophora</taxon>
        <taxon>Intramacronucleata</taxon>
        <taxon>Spirotrichea</taxon>
        <taxon>Stichotrichia</taxon>
        <taxon>Sporadotrichida</taxon>
        <taxon>Halteriidae</taxon>
        <taxon>Halteria</taxon>
    </lineage>
</organism>
<keyword evidence="1" id="KW-1133">Transmembrane helix</keyword>
<gene>
    <name evidence="2" type="ORF">FGO68_gene16501</name>
</gene>
<name>A0A8J8SZU6_HALGN</name>
<evidence type="ECO:0000313" key="3">
    <source>
        <dbReference type="Proteomes" id="UP000785679"/>
    </source>
</evidence>
<dbReference type="Proteomes" id="UP000785679">
    <property type="component" value="Unassembled WGS sequence"/>
</dbReference>
<accession>A0A8J8SZU6</accession>
<evidence type="ECO:0000313" key="2">
    <source>
        <dbReference type="EMBL" id="TNV76341.1"/>
    </source>
</evidence>